<reference evidence="2 3" key="1">
    <citation type="submission" date="2016-10" db="EMBL/GenBank/DDBJ databases">
        <authorList>
            <person name="de Groot N.N."/>
        </authorList>
    </citation>
    <scope>NUCLEOTIDE SEQUENCE [LARGE SCALE GENOMIC DNA]</scope>
    <source>
        <strain evidence="2 3">CPCC 202808</strain>
    </source>
</reference>
<reference evidence="1 4" key="2">
    <citation type="submission" date="2020-07" db="EMBL/GenBank/DDBJ databases">
        <title>Sequencing the genomes of 1000 actinobacteria strains.</title>
        <authorList>
            <person name="Klenk H.-P."/>
        </authorList>
    </citation>
    <scope>NUCLEOTIDE SEQUENCE [LARGE SCALE GENOMIC DNA]</scope>
    <source>
        <strain evidence="1 4">DSM 45117</strain>
    </source>
</reference>
<evidence type="ECO:0000313" key="3">
    <source>
        <dbReference type="Proteomes" id="UP000199052"/>
    </source>
</evidence>
<sequence>MSRERHLLFEQGYLTGFKDLITTDQIMARRVMALVNSLASDPEPEGSIHLGGSLIYRLHIEDCRVMYEVTDDTVRVWSLGKVRR</sequence>
<dbReference type="OrthoDB" id="9812706at2"/>
<protein>
    <submittedName>
        <fullName evidence="2">ParE toxin of type II toxin-antitoxin system, parDE</fullName>
    </submittedName>
    <submittedName>
        <fullName evidence="1">mRNA interferase RelE/StbE</fullName>
    </submittedName>
</protein>
<evidence type="ECO:0000313" key="1">
    <source>
        <dbReference type="EMBL" id="NYH81405.1"/>
    </source>
</evidence>
<gene>
    <name evidence="1" type="ORF">FHR37_000256</name>
    <name evidence="2" type="ORF">SAMN05421678_102265</name>
</gene>
<dbReference type="EMBL" id="JACBZA010000001">
    <property type="protein sequence ID" value="NYH81405.1"/>
    <property type="molecule type" value="Genomic_DNA"/>
</dbReference>
<keyword evidence="4" id="KW-1185">Reference proteome</keyword>
<dbReference type="EMBL" id="FOOI01000002">
    <property type="protein sequence ID" value="SFF81506.1"/>
    <property type="molecule type" value="Genomic_DNA"/>
</dbReference>
<dbReference type="Gene3D" id="3.30.2310.20">
    <property type="entry name" value="RelE-like"/>
    <property type="match status" value="1"/>
</dbReference>
<evidence type="ECO:0000313" key="4">
    <source>
        <dbReference type="Proteomes" id="UP000533017"/>
    </source>
</evidence>
<dbReference type="SUPFAM" id="SSF143011">
    <property type="entry name" value="RelE-like"/>
    <property type="match status" value="1"/>
</dbReference>
<dbReference type="STRING" id="504797.SAMN05421678_102265"/>
<dbReference type="Proteomes" id="UP000533017">
    <property type="component" value="Unassembled WGS sequence"/>
</dbReference>
<dbReference type="RefSeq" id="WP_092881312.1">
    <property type="nucleotide sequence ID" value="NZ_FOOI01000002.1"/>
</dbReference>
<proteinExistence type="predicted"/>
<dbReference type="Proteomes" id="UP000199052">
    <property type="component" value="Unassembled WGS sequence"/>
</dbReference>
<name>A0A1I2LWL5_9ACTN</name>
<organism evidence="2 3">
    <name type="scientific">Actinopolymorpha cephalotaxi</name>
    <dbReference type="NCBI Taxonomy" id="504797"/>
    <lineage>
        <taxon>Bacteria</taxon>
        <taxon>Bacillati</taxon>
        <taxon>Actinomycetota</taxon>
        <taxon>Actinomycetes</taxon>
        <taxon>Propionibacteriales</taxon>
        <taxon>Actinopolymorphaceae</taxon>
        <taxon>Actinopolymorpha</taxon>
    </lineage>
</organism>
<dbReference type="InterPro" id="IPR035093">
    <property type="entry name" value="RelE/ParE_toxin_dom_sf"/>
</dbReference>
<evidence type="ECO:0000313" key="2">
    <source>
        <dbReference type="EMBL" id="SFF81506.1"/>
    </source>
</evidence>
<accession>A0A1I2LWL5</accession>
<dbReference type="AlphaFoldDB" id="A0A1I2LWL5"/>